<evidence type="ECO:0000259" key="4">
    <source>
        <dbReference type="PROSITE" id="PS50991"/>
    </source>
</evidence>
<protein>
    <submittedName>
        <fullName evidence="5">Hydroxymethylglutaryl-CoA lyase</fullName>
    </submittedName>
</protein>
<accession>A0A542E5F3</accession>
<dbReference type="InterPro" id="IPR013785">
    <property type="entry name" value="Aldolase_TIM"/>
</dbReference>
<evidence type="ECO:0000313" key="6">
    <source>
        <dbReference type="Proteomes" id="UP000317893"/>
    </source>
</evidence>
<reference evidence="5 6" key="1">
    <citation type="submission" date="2019-06" db="EMBL/GenBank/DDBJ databases">
        <title>Sequencing the genomes of 1000 actinobacteria strains.</title>
        <authorList>
            <person name="Klenk H.-P."/>
        </authorList>
    </citation>
    <scope>NUCLEOTIDE SEQUENCE [LARGE SCALE GENOMIC DNA]</scope>
    <source>
        <strain evidence="5 6">DSM 18607</strain>
    </source>
</reference>
<keyword evidence="6" id="KW-1185">Reference proteome</keyword>
<comment type="caution">
    <text evidence="5">The sequence shown here is derived from an EMBL/GenBank/DDBJ whole genome shotgun (WGS) entry which is preliminary data.</text>
</comment>
<organism evidence="5 6">
    <name type="scientific">Lapillicoccus jejuensis</name>
    <dbReference type="NCBI Taxonomy" id="402171"/>
    <lineage>
        <taxon>Bacteria</taxon>
        <taxon>Bacillati</taxon>
        <taxon>Actinomycetota</taxon>
        <taxon>Actinomycetes</taxon>
        <taxon>Micrococcales</taxon>
        <taxon>Intrasporangiaceae</taxon>
        <taxon>Lapillicoccus</taxon>
    </lineage>
</organism>
<sequence length="316" mass="32965">MPASPVELVEVGPRDGLQNEARTLPVGTRVELITRLLALGVRRLEAVSFVRPDRVPQMAGAEEVMAQVPRRDDVTYIGLVLNRRGAERAALTACTEVNVVVPVTDAFAERNQGASTAALVEQAAGAVGVAREAGMSVTVTLAVAFGCPFTGAVPLERVREVTDRVLDLGLDELAFADTVGVGTPDQVAALAGLVRGDARVPALRWHFHNTRNTGYANAWAAATQRRDAGQRLALDASLGGFGGCPFAPAATGNIATEDLAYLLRHGGVAASGPERLDLAAADASARWLAEQVGTPVTAQLGRAGDAPDPVERAVRA</sequence>
<dbReference type="PANTHER" id="PTHR42738:SF7">
    <property type="entry name" value="HYDROXYMETHYLGLUTARYL-COA LYASE"/>
    <property type="match status" value="1"/>
</dbReference>
<dbReference type="InterPro" id="IPR000891">
    <property type="entry name" value="PYR_CT"/>
</dbReference>
<dbReference type="GO" id="GO:0004419">
    <property type="term" value="F:hydroxymethylglutaryl-CoA lyase activity"/>
    <property type="evidence" value="ECO:0007669"/>
    <property type="project" value="TreeGrafter"/>
</dbReference>
<comment type="similarity">
    <text evidence="1">Belongs to the HMG-CoA lyase family.</text>
</comment>
<dbReference type="NCBIfam" id="NF004283">
    <property type="entry name" value="PRK05692.1"/>
    <property type="match status" value="1"/>
</dbReference>
<keyword evidence="3 5" id="KW-0456">Lyase</keyword>
<dbReference type="PANTHER" id="PTHR42738">
    <property type="entry name" value="HYDROXYMETHYLGLUTARYL-COA LYASE"/>
    <property type="match status" value="1"/>
</dbReference>
<dbReference type="Proteomes" id="UP000317893">
    <property type="component" value="Unassembled WGS sequence"/>
</dbReference>
<evidence type="ECO:0000256" key="2">
    <source>
        <dbReference type="ARBA" id="ARBA00022723"/>
    </source>
</evidence>
<evidence type="ECO:0000313" key="5">
    <source>
        <dbReference type="EMBL" id="TQJ10572.1"/>
    </source>
</evidence>
<dbReference type="SUPFAM" id="SSF51569">
    <property type="entry name" value="Aldolase"/>
    <property type="match status" value="1"/>
</dbReference>
<dbReference type="GO" id="GO:0046872">
    <property type="term" value="F:metal ion binding"/>
    <property type="evidence" value="ECO:0007669"/>
    <property type="project" value="UniProtKB-KW"/>
</dbReference>
<dbReference type="OrthoDB" id="9784013at2"/>
<dbReference type="GO" id="GO:0006552">
    <property type="term" value="P:L-leucine catabolic process"/>
    <property type="evidence" value="ECO:0007669"/>
    <property type="project" value="TreeGrafter"/>
</dbReference>
<name>A0A542E5F3_9MICO</name>
<dbReference type="InterPro" id="IPR043594">
    <property type="entry name" value="HMGL"/>
</dbReference>
<evidence type="ECO:0000256" key="1">
    <source>
        <dbReference type="ARBA" id="ARBA00009405"/>
    </source>
</evidence>
<dbReference type="RefSeq" id="WP_141849782.1">
    <property type="nucleotide sequence ID" value="NZ_BAAAPR010000012.1"/>
</dbReference>
<dbReference type="EMBL" id="VFMN01000001">
    <property type="protein sequence ID" value="TQJ10572.1"/>
    <property type="molecule type" value="Genomic_DNA"/>
</dbReference>
<dbReference type="GO" id="GO:0046951">
    <property type="term" value="P:ketone body biosynthetic process"/>
    <property type="evidence" value="ECO:0007669"/>
    <property type="project" value="TreeGrafter"/>
</dbReference>
<dbReference type="AlphaFoldDB" id="A0A542E5F3"/>
<keyword evidence="2" id="KW-0479">Metal-binding</keyword>
<dbReference type="Gene3D" id="3.20.20.70">
    <property type="entry name" value="Aldolase class I"/>
    <property type="match status" value="1"/>
</dbReference>
<gene>
    <name evidence="5" type="ORF">FB458_3701</name>
</gene>
<feature type="domain" description="Pyruvate carboxyltransferase" evidence="4">
    <location>
        <begin position="6"/>
        <end position="279"/>
    </location>
</feature>
<dbReference type="CDD" id="cd07938">
    <property type="entry name" value="DRE_TIM_HMGL"/>
    <property type="match status" value="1"/>
</dbReference>
<dbReference type="PROSITE" id="PS50991">
    <property type="entry name" value="PYR_CT"/>
    <property type="match status" value="1"/>
</dbReference>
<dbReference type="Pfam" id="PF00682">
    <property type="entry name" value="HMGL-like"/>
    <property type="match status" value="1"/>
</dbReference>
<proteinExistence type="inferred from homology"/>
<evidence type="ECO:0000256" key="3">
    <source>
        <dbReference type="ARBA" id="ARBA00023239"/>
    </source>
</evidence>